<keyword evidence="20" id="KW-1185">Reference proteome</keyword>
<evidence type="ECO:0000259" key="18">
    <source>
        <dbReference type="PROSITE" id="PS51780"/>
    </source>
</evidence>
<comment type="similarity">
    <text evidence="4">In the C-terminal section; belongs to the glycosyl hydrolase 73 family.</text>
</comment>
<feature type="domain" description="GW" evidence="18">
    <location>
        <begin position="968"/>
        <end position="1042"/>
    </location>
</feature>
<comment type="similarity">
    <text evidence="3">In the N-terminal section; belongs to the N-acetylmuramoyl-L-alanine amidase 2 family.</text>
</comment>
<comment type="subunit">
    <text evidence="5">Oligomer; forms a ring structure at the cell surface which is important for efficient partitioning of daughter cells after cell division.</text>
</comment>
<comment type="subcellular location">
    <subcellularLocation>
        <location evidence="2">Secreted</location>
    </subcellularLocation>
</comment>
<feature type="domain" description="GW" evidence="18">
    <location>
        <begin position="798"/>
        <end position="873"/>
    </location>
</feature>
<evidence type="ECO:0000256" key="9">
    <source>
        <dbReference type="ARBA" id="ARBA00022525"/>
    </source>
</evidence>
<dbReference type="Gene3D" id="3.40.80.10">
    <property type="entry name" value="Peptidoglycan recognition protein-like"/>
    <property type="match status" value="1"/>
</dbReference>
<feature type="domain" description="GW" evidence="18">
    <location>
        <begin position="720"/>
        <end position="794"/>
    </location>
</feature>
<feature type="compositionally biased region" description="Low complexity" evidence="16">
    <location>
        <begin position="200"/>
        <end position="211"/>
    </location>
</feature>
<feature type="region of interest" description="Disordered" evidence="16">
    <location>
        <begin position="199"/>
        <end position="227"/>
    </location>
</feature>
<evidence type="ECO:0000256" key="16">
    <source>
        <dbReference type="SAM" id="MobiDB-lite"/>
    </source>
</evidence>
<evidence type="ECO:0000313" key="19">
    <source>
        <dbReference type="EMBL" id="MCS4486670.1"/>
    </source>
</evidence>
<evidence type="ECO:0000256" key="15">
    <source>
        <dbReference type="ARBA" id="ARBA00034414"/>
    </source>
</evidence>
<evidence type="ECO:0000256" key="17">
    <source>
        <dbReference type="SAM" id="SignalP"/>
    </source>
</evidence>
<feature type="domain" description="GW" evidence="18">
    <location>
        <begin position="875"/>
        <end position="950"/>
    </location>
</feature>
<evidence type="ECO:0000256" key="7">
    <source>
        <dbReference type="ARBA" id="ARBA00012566"/>
    </source>
</evidence>
<dbReference type="InterPro" id="IPR002901">
    <property type="entry name" value="MGlyc_endo_b_GlcNAc-like_dom"/>
</dbReference>
<keyword evidence="12" id="KW-0378">Hydrolase</keyword>
<dbReference type="EC" id="3.5.1.28" evidence="6"/>
<evidence type="ECO:0000256" key="8">
    <source>
        <dbReference type="ARBA" id="ARBA00016987"/>
    </source>
</evidence>
<accession>A0ABT2F2I5</accession>
<evidence type="ECO:0000256" key="11">
    <source>
        <dbReference type="ARBA" id="ARBA00022737"/>
    </source>
</evidence>
<evidence type="ECO:0000256" key="12">
    <source>
        <dbReference type="ARBA" id="ARBA00022801"/>
    </source>
</evidence>
<dbReference type="Pfam" id="PF01510">
    <property type="entry name" value="Amidase_2"/>
    <property type="match status" value="1"/>
</dbReference>
<dbReference type="InterPro" id="IPR002502">
    <property type="entry name" value="Amidase_domain"/>
</dbReference>
<dbReference type="CDD" id="cd06583">
    <property type="entry name" value="PGRP"/>
    <property type="match status" value="1"/>
</dbReference>
<dbReference type="SMART" id="SM00644">
    <property type="entry name" value="Ami_2"/>
    <property type="match status" value="1"/>
</dbReference>
<feature type="region of interest" description="Disordered" evidence="16">
    <location>
        <begin position="92"/>
        <end position="127"/>
    </location>
</feature>
<comment type="catalytic activity">
    <reaction evidence="15">
        <text>an N(4)-(oligosaccharide-(1-&gt;3)-[oligosaccharide-(1-&gt;6)]-beta-D-Man-(1-&gt;4)-beta-D-GlcNAc-(1-&gt;4)-alpha-D-GlcNAc)-L-asparaginyl-[protein] + H2O = an oligosaccharide-(1-&gt;3)-[oligosaccharide-(1-&gt;6)]-beta-D-Man-(1-&gt;4)-D-GlcNAc + N(4)-(N-acetyl-beta-D-glucosaminyl)-L-asparaginyl-[protein]</text>
        <dbReference type="Rhea" id="RHEA:73067"/>
        <dbReference type="Rhea" id="RHEA-COMP:12603"/>
        <dbReference type="Rhea" id="RHEA-COMP:18176"/>
        <dbReference type="ChEBI" id="CHEBI:15377"/>
        <dbReference type="ChEBI" id="CHEBI:132248"/>
        <dbReference type="ChEBI" id="CHEBI:192714"/>
        <dbReference type="ChEBI" id="CHEBI:192715"/>
        <dbReference type="EC" id="3.2.1.96"/>
    </reaction>
</comment>
<evidence type="ECO:0000256" key="3">
    <source>
        <dbReference type="ARBA" id="ARBA00006088"/>
    </source>
</evidence>
<feature type="region of interest" description="Disordered" evidence="16">
    <location>
        <begin position="447"/>
        <end position="470"/>
    </location>
</feature>
<dbReference type="EC" id="3.2.1.96" evidence="7"/>
<dbReference type="InterPro" id="IPR025987">
    <property type="entry name" value="GW_dom"/>
</dbReference>
<dbReference type="Gene3D" id="2.30.30.170">
    <property type="match status" value="7"/>
</dbReference>
<proteinExistence type="inferred from homology"/>
<organism evidence="19 20">
    <name type="scientific">Staphylococcus americanisciuri</name>
    <dbReference type="NCBI Taxonomy" id="2973940"/>
    <lineage>
        <taxon>Bacteria</taxon>
        <taxon>Bacillati</taxon>
        <taxon>Bacillota</taxon>
        <taxon>Bacilli</taxon>
        <taxon>Bacillales</taxon>
        <taxon>Staphylococcaceae</taxon>
        <taxon>Staphylococcus</taxon>
    </lineage>
</organism>
<comment type="catalytic activity">
    <reaction evidence="1">
        <text>Hydrolyzes the link between N-acetylmuramoyl residues and L-amino acid residues in certain cell-wall glycopeptides.</text>
        <dbReference type="EC" id="3.5.1.28"/>
    </reaction>
</comment>
<feature type="signal peptide" evidence="17">
    <location>
        <begin position="1"/>
        <end position="29"/>
    </location>
</feature>
<keyword evidence="14" id="KW-0961">Cell wall biogenesis/degradation</keyword>
<feature type="region of interest" description="Disordered" evidence="16">
    <location>
        <begin position="49"/>
        <end position="76"/>
    </location>
</feature>
<evidence type="ECO:0000256" key="10">
    <source>
        <dbReference type="ARBA" id="ARBA00022729"/>
    </source>
</evidence>
<dbReference type="Gene3D" id="1.10.530.10">
    <property type="match status" value="1"/>
</dbReference>
<dbReference type="SUPFAM" id="SSF82057">
    <property type="entry name" value="Prokaryotic SH3-related domain"/>
    <property type="match status" value="1"/>
</dbReference>
<dbReference type="SMART" id="SM00047">
    <property type="entry name" value="LYZ2"/>
    <property type="match status" value="1"/>
</dbReference>
<dbReference type="InterPro" id="IPR036505">
    <property type="entry name" value="Amidase/PGRP_sf"/>
</dbReference>
<keyword evidence="9" id="KW-0964">Secreted</keyword>
<feature type="domain" description="GW" evidence="18">
    <location>
        <begin position="476"/>
        <end position="550"/>
    </location>
</feature>
<reference evidence="19 20" key="1">
    <citation type="journal article" date="2023" name="Int. J. Syst. Evol. Microbiol.">
        <title>Streptococcus sciuri sp. nov., Staphylococcus marylandisciuri sp. nov. and Staphylococcus americanisciuri sp. nov., isolated from faeces of eastern grey squirrel (Sciurus carolinensis).</title>
        <authorList>
            <person name="Volokhov D.V."/>
            <person name="Zagorodnyaya T.A."/>
            <person name="Furtak V.A."/>
            <person name="Nattanmai G."/>
            <person name="Randall L."/>
            <person name="Jose S."/>
            <person name="Gao Y."/>
            <person name="Eisenberg T."/>
            <person name="Delmonte P."/>
            <person name="Blom J."/>
            <person name="Mitchell K.K."/>
        </authorList>
    </citation>
    <scope>NUCLEOTIDE SEQUENCE [LARGE SCALE GENOMIC DNA]</scope>
    <source>
        <strain evidence="19 20">GRT3</strain>
    </source>
</reference>
<feature type="compositionally biased region" description="Low complexity" evidence="16">
    <location>
        <begin position="94"/>
        <end position="109"/>
    </location>
</feature>
<evidence type="ECO:0000313" key="20">
    <source>
        <dbReference type="Proteomes" id="UP001205609"/>
    </source>
</evidence>
<gene>
    <name evidence="19" type="ORF">NXS11_07145</name>
</gene>
<feature type="domain" description="GW" evidence="18">
    <location>
        <begin position="552"/>
        <end position="626"/>
    </location>
</feature>
<dbReference type="Pfam" id="PF01832">
    <property type="entry name" value="Glucosaminidase"/>
    <property type="match status" value="1"/>
</dbReference>
<evidence type="ECO:0000256" key="14">
    <source>
        <dbReference type="ARBA" id="ARBA00023316"/>
    </source>
</evidence>
<evidence type="ECO:0000256" key="4">
    <source>
        <dbReference type="ARBA" id="ARBA00007974"/>
    </source>
</evidence>
<evidence type="ECO:0000256" key="5">
    <source>
        <dbReference type="ARBA" id="ARBA00011697"/>
    </source>
</evidence>
<dbReference type="Pfam" id="PF13457">
    <property type="entry name" value="GW"/>
    <property type="match status" value="6"/>
</dbReference>
<dbReference type="SUPFAM" id="SSF55846">
    <property type="entry name" value="N-acetylmuramoyl-L-alanine amidase-like"/>
    <property type="match status" value="1"/>
</dbReference>
<keyword evidence="11" id="KW-0677">Repeat</keyword>
<dbReference type="InterPro" id="IPR038200">
    <property type="entry name" value="GW_dom_sf"/>
</dbReference>
<evidence type="ECO:0000256" key="6">
    <source>
        <dbReference type="ARBA" id="ARBA00011901"/>
    </source>
</evidence>
<evidence type="ECO:0000256" key="1">
    <source>
        <dbReference type="ARBA" id="ARBA00001561"/>
    </source>
</evidence>
<dbReference type="Proteomes" id="UP001205609">
    <property type="component" value="Unassembled WGS sequence"/>
</dbReference>
<dbReference type="EMBL" id="JANUXY010000006">
    <property type="protein sequence ID" value="MCS4486670.1"/>
    <property type="molecule type" value="Genomic_DNA"/>
</dbReference>
<protein>
    <recommendedName>
        <fullName evidence="8">Bifunctional autolysin</fullName>
        <ecNumber evidence="7">3.2.1.96</ecNumber>
        <ecNumber evidence="6">3.5.1.28</ecNumber>
    </recommendedName>
</protein>
<name>A0ABT2F2I5_9STAP</name>
<sequence length="1284" mass="140988">MVKKFGYKTSSMLALTIAGTAFTAHQVDAAENANAQKEPVNVLNDQVTKQQGEVAKQQTTENDTQIAGTQTYQDPSQIQIDNSNVTTANNIEQVTSEETTPPVTSSTTSEENAETLAQATEAPLSAEEAPIDEADIDLHAEAETNTAVQSEMNATMTSPETTVASTQPVDAAATNTPEETADIVTADVPATTNYVAEQGATNTTTETANTNPDGPTPPRIGGKGGPATTATAFRSAFTPRQATAVTYKPAVNSSINTYIRNKNFTVPRYEEDYSSHIPRYAYRNGVGKPEGIVIHDTANDSSTIDGEIAYMKRNYNSAFVHGFIDGNRIVETQPTDYLAWGAGYQANQRFIHMELVHVHDYDSFARQMNNMADYVATNLVYYGLQPDSAEYDGVGTVWTHLAVSRHLGGTDHVDPHGYLNAHGYSYAELYDLIQEKYQTKMGITAPAVTPQPTTKPTTTKPTTTKPTTSVSQNNLTVANNLGYGRINTKNNGLYTTVYDQNGKVTNQVNRTLKVTKTANLNGNQFYLMTDAKSNALLGWVKKGDVQYQAAQAEQALSKQYTVKPGTTVYTVPWGTTAQVAGTTSKTASQSFTSQKQQKIGSTQWLYGTVNQLTGWINSNSIVATPNATKPTPSKPATTPASGLTVTNDQGMGRINTSNNGLFVSVYDKYGKKTTATDQTMRVSKKASLNGQDYYLVTDYLSGTHLGWVKKQDVDYRTSEYAQVINQHYTINAGTQLFATPWGSSKQVVGTVSGKGSQAFQAIRQQKVANNVYVYGIVNNLQGWVNKNVLALPKATTNVTSNVSKIGRLKTTNDGLKATIYDKTSKNAAAYADKTYKITKTATANNQNYVLLQNTNGNTPLGWVKTDDVFSQSLSATKPVKASYTVNKNTAGLYSVPWGTTKQRIDTLKQLADRTFNATKSVVIGKDTFLYGNVNRKTGWIHQNDLTAIKPAVVKTTVTRPATKPVVSQTLNQSNHYFVNNQNGYYYDTAGAQTAAGKLSNYYEALFKVNQSTIVNGVTWYYGSFQDGKKAWVKAADLRSQLVKYYRSSYTLDQAVNKQQALTYKPQVQRVAGRWQDATREETRRAMDTQRIAQDPAGMYQFLKLDQYQGLEASDLDKLLKGKGILNGQGQAFKEAAITHNINENYLISHALLETGNGTSTLSNGGYVDSKNQVITNQDKKYYNMFGVGAFDHDAVRNGFKTAENNGWDTVRKSIVGGAKFIKDKYIGTGQNTLYRMRWNPHNPAVHQYATDITWADHNAKRMKNFYDQIGEVGKYFDIDTYKTK</sequence>
<dbReference type="RefSeq" id="WP_259200152.1">
    <property type="nucleotide sequence ID" value="NZ_JANUXY010000006.1"/>
</dbReference>
<comment type="caution">
    <text evidence="19">The sequence shown here is derived from an EMBL/GenBank/DDBJ whole genome shotgun (WGS) entry which is preliminary data.</text>
</comment>
<dbReference type="PROSITE" id="PS51780">
    <property type="entry name" value="GW"/>
    <property type="match status" value="6"/>
</dbReference>
<evidence type="ECO:0000256" key="2">
    <source>
        <dbReference type="ARBA" id="ARBA00004613"/>
    </source>
</evidence>
<evidence type="ECO:0000256" key="13">
    <source>
        <dbReference type="ARBA" id="ARBA00023268"/>
    </source>
</evidence>
<keyword evidence="10 17" id="KW-0732">Signal</keyword>
<keyword evidence="13" id="KW-0511">Multifunctional enzyme</keyword>
<feature type="chain" id="PRO_5047097182" description="Bifunctional autolysin" evidence="17">
    <location>
        <begin position="30"/>
        <end position="1284"/>
    </location>
</feature>